<dbReference type="Gene3D" id="3.40.50.1970">
    <property type="match status" value="1"/>
</dbReference>
<dbReference type="SUPFAM" id="SSF56796">
    <property type="entry name" value="Dehydroquinate synthase-like"/>
    <property type="match status" value="1"/>
</dbReference>
<dbReference type="InterPro" id="IPR018211">
    <property type="entry name" value="ADH_Fe_CS"/>
</dbReference>
<evidence type="ECO:0000256" key="3">
    <source>
        <dbReference type="ARBA" id="ARBA00023027"/>
    </source>
</evidence>
<dbReference type="PANTHER" id="PTHR11496:SF102">
    <property type="entry name" value="ALCOHOL DEHYDROGENASE 4"/>
    <property type="match status" value="1"/>
</dbReference>
<dbReference type="Proteomes" id="UP001078443">
    <property type="component" value="Unassembled WGS sequence"/>
</dbReference>
<comment type="caution">
    <text evidence="6">The sequence shown here is derived from an EMBL/GenBank/DDBJ whole genome shotgun (WGS) entry which is preliminary data.</text>
</comment>
<evidence type="ECO:0000313" key="7">
    <source>
        <dbReference type="Proteomes" id="UP001078443"/>
    </source>
</evidence>
<dbReference type="PANTHER" id="PTHR11496">
    <property type="entry name" value="ALCOHOL DEHYDROGENASE"/>
    <property type="match status" value="1"/>
</dbReference>
<feature type="domain" description="Alcohol dehydrogenase iron-type/glycerol dehydrogenase GldA" evidence="4">
    <location>
        <begin position="8"/>
        <end position="172"/>
    </location>
</feature>
<name>A0ABT4CVQ7_9CLOT</name>
<dbReference type="EMBL" id="JAPQER010000001">
    <property type="protein sequence ID" value="MCY6483060.1"/>
    <property type="molecule type" value="Genomic_DNA"/>
</dbReference>
<accession>A0ABT4CVQ7</accession>
<evidence type="ECO:0000259" key="5">
    <source>
        <dbReference type="Pfam" id="PF25137"/>
    </source>
</evidence>
<keyword evidence="3" id="KW-0520">NAD</keyword>
<dbReference type="InterPro" id="IPR001670">
    <property type="entry name" value="ADH_Fe/GldA"/>
</dbReference>
<protein>
    <submittedName>
        <fullName evidence="6">Iron-containing alcohol dehydrogenase</fullName>
    </submittedName>
</protein>
<dbReference type="InterPro" id="IPR039697">
    <property type="entry name" value="Alcohol_dehydrogenase_Fe"/>
</dbReference>
<proteinExistence type="inferred from homology"/>
<sequence length="383" mass="41081">MANKFLVPNNIVSGKGAIEEAGNYIKELGSKALIVTDKIMIEIGNVSKVTDVLEKVGVEYKVYNDVNSEPTDVIVEKGIELYKNNKCDFLIAIGGGSPIDAMKAIGAMVANPGHITDYMGKVINNPTPLVAIPTTAGTGSEATQVTIISDTKNNVKMLLMGPTLIPKLSVVDAELTMTAPSNVTAATGIDALTHAVEAYTSRKAQPLSDTFALSAIKRIFGNLRQVCKNGKDFEARNQMSLGALEAGIAFNNSSVTIIHGMSRPIGALFHVPHGISNAVLIGECLEFAIEGATERFADIAKVIGIYKDGMSDMEAAKELVAEIKKLCKDIEIPTLEEYGIDEDEFLTNIDKMANDALASGSPANTIRQPEKEDVMDIYKKLWS</sequence>
<dbReference type="Pfam" id="PF00465">
    <property type="entry name" value="Fe-ADH"/>
    <property type="match status" value="1"/>
</dbReference>
<evidence type="ECO:0000256" key="1">
    <source>
        <dbReference type="ARBA" id="ARBA00007358"/>
    </source>
</evidence>
<dbReference type="CDD" id="cd08194">
    <property type="entry name" value="Fe-ADH-like"/>
    <property type="match status" value="1"/>
</dbReference>
<dbReference type="Gene3D" id="1.20.1090.10">
    <property type="entry name" value="Dehydroquinate synthase-like - alpha domain"/>
    <property type="match status" value="1"/>
</dbReference>
<keyword evidence="7" id="KW-1185">Reference proteome</keyword>
<feature type="domain" description="Fe-containing alcohol dehydrogenase-like C-terminal" evidence="5">
    <location>
        <begin position="184"/>
        <end position="381"/>
    </location>
</feature>
<reference evidence="6" key="1">
    <citation type="submission" date="2022-12" db="EMBL/GenBank/DDBJ databases">
        <authorList>
            <person name="Wang J."/>
        </authorList>
    </citation>
    <scope>NUCLEOTIDE SEQUENCE</scope>
    <source>
        <strain evidence="6">HY-45-18</strain>
    </source>
</reference>
<evidence type="ECO:0000256" key="2">
    <source>
        <dbReference type="ARBA" id="ARBA00023002"/>
    </source>
</evidence>
<dbReference type="Pfam" id="PF25137">
    <property type="entry name" value="ADH_Fe_C"/>
    <property type="match status" value="1"/>
</dbReference>
<dbReference type="PROSITE" id="PS00913">
    <property type="entry name" value="ADH_IRON_1"/>
    <property type="match status" value="1"/>
</dbReference>
<gene>
    <name evidence="6" type="ORF">OW763_01665</name>
</gene>
<dbReference type="InterPro" id="IPR056798">
    <property type="entry name" value="ADH_Fe_C"/>
</dbReference>
<evidence type="ECO:0000259" key="4">
    <source>
        <dbReference type="Pfam" id="PF00465"/>
    </source>
</evidence>
<organism evidence="6 7">
    <name type="scientific">Clostridium aestuarii</name>
    <dbReference type="NCBI Taxonomy" id="338193"/>
    <lineage>
        <taxon>Bacteria</taxon>
        <taxon>Bacillati</taxon>
        <taxon>Bacillota</taxon>
        <taxon>Clostridia</taxon>
        <taxon>Eubacteriales</taxon>
        <taxon>Clostridiaceae</taxon>
        <taxon>Clostridium</taxon>
    </lineage>
</organism>
<evidence type="ECO:0000313" key="6">
    <source>
        <dbReference type="EMBL" id="MCY6483060.1"/>
    </source>
</evidence>
<dbReference type="RefSeq" id="WP_268039324.1">
    <property type="nucleotide sequence ID" value="NZ_JAPQER010000001.1"/>
</dbReference>
<keyword evidence="2" id="KW-0560">Oxidoreductase</keyword>
<comment type="similarity">
    <text evidence="1">Belongs to the iron-containing alcohol dehydrogenase family.</text>
</comment>